<dbReference type="OrthoDB" id="9803619at2"/>
<keyword evidence="5" id="KW-1185">Reference proteome</keyword>
<dbReference type="CDD" id="cd00077">
    <property type="entry name" value="HDc"/>
    <property type="match status" value="1"/>
</dbReference>
<dbReference type="InterPro" id="IPR003607">
    <property type="entry name" value="HD/PDEase_dom"/>
</dbReference>
<dbReference type="AlphaFoldDB" id="A0A3G9JXU1"/>
<dbReference type="KEGG" id="pcat:Pcatena_08350"/>
<evidence type="ECO:0000256" key="1">
    <source>
        <dbReference type="ARBA" id="ARBA00022801"/>
    </source>
</evidence>
<dbReference type="SMART" id="SM00471">
    <property type="entry name" value="HDc"/>
    <property type="match status" value="1"/>
</dbReference>
<dbReference type="GO" id="GO:0016793">
    <property type="term" value="F:triphosphoric monoester hydrolase activity"/>
    <property type="evidence" value="ECO:0007669"/>
    <property type="project" value="InterPro"/>
</dbReference>
<evidence type="ECO:0000313" key="4">
    <source>
        <dbReference type="EMBL" id="BBH50248.1"/>
    </source>
</evidence>
<dbReference type="InterPro" id="IPR023023">
    <property type="entry name" value="dNTPase_2"/>
</dbReference>
<protein>
    <recommendedName>
        <fullName evidence="2">Deoxyguanosinetriphosphate triphosphohydrolase-like protein</fullName>
    </recommendedName>
</protein>
<dbReference type="Pfam" id="PF01966">
    <property type="entry name" value="HD"/>
    <property type="match status" value="1"/>
</dbReference>
<sequence length="351" mass="39325">MGTGLSILTRADVERREHELLSPLAAFSDASVGRLVPEQADALRTCYQRDRDRIVHCKAFRRLSHKTQVFLAPEGDHYRTRLTHTLEVAQIARSVAAPLRLNEDLTEAIALGHDLGHTPFGHTGEGALSRAIARWRGLDPDGDEGRRLFRHNEQSARVVDLLEKDGRGLNLSREVVDGIVCHTGSQRAATLEGRIVAVADRVAYVTHDIQDAERAGIICEAGLPSVVLERLGSSSSQRIATMVADLVSTSARRGDIAMSEPVWEAMMELRSWLFENVYTQSDAKVEEPKANGLVERLFMHYIGHLDEVPAEYRLHDSDAPEVQVADYISGMTDRYAIRDYERLFLPRAWRR</sequence>
<dbReference type="InterPro" id="IPR051094">
    <property type="entry name" value="Diverse_Catalytic_Enzymes"/>
</dbReference>
<reference evidence="5" key="1">
    <citation type="submission" date="2018-11" db="EMBL/GenBank/DDBJ databases">
        <title>Comparative genomics of Parolsenella catena and Libanicoccus massiliensis: Reclassification of Libanicoccus massiliensis as Parolsenella massiliensis comb. nov.</title>
        <authorList>
            <person name="Sakamoto M."/>
            <person name="Ikeyama N."/>
            <person name="Murakami T."/>
            <person name="Mori H."/>
            <person name="Yuki M."/>
            <person name="Ohkuma M."/>
        </authorList>
    </citation>
    <scope>NUCLEOTIDE SEQUENCE [LARGE SCALE GENOMIC DNA]</scope>
    <source>
        <strain evidence="5">JCM 31932</strain>
    </source>
</reference>
<comment type="similarity">
    <text evidence="2">Belongs to the dGTPase family. Type 2 subfamily.</text>
</comment>
<dbReference type="Gene3D" id="1.10.3210.10">
    <property type="entry name" value="Hypothetical protein af1432"/>
    <property type="match status" value="1"/>
</dbReference>
<proteinExistence type="inferred from homology"/>
<evidence type="ECO:0000259" key="3">
    <source>
        <dbReference type="PROSITE" id="PS51831"/>
    </source>
</evidence>
<dbReference type="HAMAP" id="MF_01212">
    <property type="entry name" value="dGTPase_type2"/>
    <property type="match status" value="1"/>
</dbReference>
<evidence type="ECO:0000256" key="2">
    <source>
        <dbReference type="HAMAP-Rule" id="MF_01212"/>
    </source>
</evidence>
<dbReference type="Pfam" id="PF13286">
    <property type="entry name" value="HD_assoc"/>
    <property type="match status" value="1"/>
</dbReference>
<keyword evidence="1 2" id="KW-0378">Hydrolase</keyword>
<accession>A0A3G9JXU1</accession>
<dbReference type="PANTHER" id="PTHR35795">
    <property type="entry name" value="SLR1885 PROTEIN"/>
    <property type="match status" value="1"/>
</dbReference>
<dbReference type="NCBIfam" id="TIGR01353">
    <property type="entry name" value="dGTP_triPase"/>
    <property type="match status" value="1"/>
</dbReference>
<dbReference type="Proteomes" id="UP000273154">
    <property type="component" value="Chromosome"/>
</dbReference>
<dbReference type="RefSeq" id="WP_126421914.1">
    <property type="nucleotide sequence ID" value="NZ_AP019367.1"/>
</dbReference>
<gene>
    <name evidence="4" type="ORF">Pcatena_08350</name>
</gene>
<feature type="domain" description="HD" evidence="3">
    <location>
        <begin position="81"/>
        <end position="205"/>
    </location>
</feature>
<dbReference type="PROSITE" id="PS51831">
    <property type="entry name" value="HD"/>
    <property type="match status" value="1"/>
</dbReference>
<dbReference type="SUPFAM" id="SSF109604">
    <property type="entry name" value="HD-domain/PDEase-like"/>
    <property type="match status" value="1"/>
</dbReference>
<name>A0A3G9JXU1_9ACTN</name>
<dbReference type="InterPro" id="IPR006261">
    <property type="entry name" value="dGTPase"/>
</dbReference>
<evidence type="ECO:0000313" key="5">
    <source>
        <dbReference type="Proteomes" id="UP000273154"/>
    </source>
</evidence>
<dbReference type="NCBIfam" id="NF002327">
    <property type="entry name" value="PRK01286.1-2"/>
    <property type="match status" value="1"/>
</dbReference>
<dbReference type="PANTHER" id="PTHR35795:SF1">
    <property type="entry name" value="BIS(5'-NUCLEOSYL)-TETRAPHOSPHATASE, SYMMETRICAL"/>
    <property type="match status" value="1"/>
</dbReference>
<dbReference type="EMBL" id="AP019367">
    <property type="protein sequence ID" value="BBH50248.1"/>
    <property type="molecule type" value="Genomic_DNA"/>
</dbReference>
<dbReference type="GeneID" id="88848967"/>
<organism evidence="4 5">
    <name type="scientific">Parolsenella catena</name>
    <dbReference type="NCBI Taxonomy" id="2003188"/>
    <lineage>
        <taxon>Bacteria</taxon>
        <taxon>Bacillati</taxon>
        <taxon>Actinomycetota</taxon>
        <taxon>Coriobacteriia</taxon>
        <taxon>Coriobacteriales</taxon>
        <taxon>Atopobiaceae</taxon>
        <taxon>Parolsenella</taxon>
    </lineage>
</organism>
<dbReference type="InterPro" id="IPR006674">
    <property type="entry name" value="HD_domain"/>
</dbReference>
<dbReference type="InterPro" id="IPR026875">
    <property type="entry name" value="PHydrolase_assoc_dom"/>
</dbReference>